<dbReference type="GO" id="GO:0005886">
    <property type="term" value="C:plasma membrane"/>
    <property type="evidence" value="ECO:0007669"/>
    <property type="project" value="UniProtKB-SubCell"/>
</dbReference>
<comment type="function">
    <text evidence="10 12">Part of the ABC transporter complex UgpBAEC involved in sn-glycerol-3-phosphate (G3P) import. Probably responsible for the translocation of the substrate across the membrane.</text>
</comment>
<keyword evidence="6 12" id="KW-1003">Cell membrane</keyword>
<feature type="transmembrane region" description="Helical" evidence="11">
    <location>
        <begin position="93"/>
        <end position="115"/>
    </location>
</feature>
<dbReference type="InterPro" id="IPR035906">
    <property type="entry name" value="MetI-like_sf"/>
</dbReference>
<protein>
    <recommendedName>
        <fullName evidence="4 12">sn-glycerol-3-phosphate transport system permease protein UgpE</fullName>
    </recommendedName>
</protein>
<reference evidence="14 15" key="1">
    <citation type="submission" date="2016-10" db="EMBL/GenBank/DDBJ databases">
        <authorList>
            <person name="de Groot N.N."/>
        </authorList>
    </citation>
    <scope>NUCLEOTIDE SEQUENCE [LARGE SCALE GENOMIC DNA]</scope>
    <source>
        <strain evidence="14 15">A52C2</strain>
    </source>
</reference>
<dbReference type="STRING" id="1855383.SAMN05216548_10796"/>
<feature type="domain" description="ABC transmembrane type-1" evidence="13">
    <location>
        <begin position="92"/>
        <end position="283"/>
    </location>
</feature>
<evidence type="ECO:0000256" key="12">
    <source>
        <dbReference type="RuleBase" id="RU363056"/>
    </source>
</evidence>
<proteinExistence type="inferred from homology"/>
<feature type="transmembrane region" description="Helical" evidence="11">
    <location>
        <begin position="127"/>
        <end position="148"/>
    </location>
</feature>
<dbReference type="PROSITE" id="PS50928">
    <property type="entry name" value="ABC_TM1"/>
    <property type="match status" value="1"/>
</dbReference>
<comment type="subunit">
    <text evidence="3 12">The complex is composed of two ATP-binding proteins (UgpC), two transmembrane proteins (UgpA and UgpE) and a solute-binding protein (UgpB).</text>
</comment>
<evidence type="ECO:0000256" key="2">
    <source>
        <dbReference type="ARBA" id="ARBA00009306"/>
    </source>
</evidence>
<keyword evidence="9 11" id="KW-0472">Membrane</keyword>
<dbReference type="InterPro" id="IPR000515">
    <property type="entry name" value="MetI-like"/>
</dbReference>
<feature type="transmembrane region" description="Helical" evidence="11">
    <location>
        <begin position="21"/>
        <end position="39"/>
    </location>
</feature>
<evidence type="ECO:0000256" key="1">
    <source>
        <dbReference type="ARBA" id="ARBA00004651"/>
    </source>
</evidence>
<keyword evidence="7 11" id="KW-0812">Transmembrane</keyword>
<comment type="subcellular location">
    <subcellularLocation>
        <location evidence="12">Cell inner membrane</location>
        <topology evidence="12">Multi-pass membrane protein</topology>
    </subcellularLocation>
    <subcellularLocation>
        <location evidence="1 11">Cell membrane</location>
        <topology evidence="1 11">Multi-pass membrane protein</topology>
    </subcellularLocation>
</comment>
<dbReference type="EMBL" id="FOFG01000007">
    <property type="protein sequence ID" value="SEQ73571.1"/>
    <property type="molecule type" value="Genomic_DNA"/>
</dbReference>
<dbReference type="PANTHER" id="PTHR43744:SF8">
    <property type="entry name" value="SN-GLYCEROL-3-PHOSPHATE TRANSPORT SYSTEM PERMEASE PROTEIN UGPE"/>
    <property type="match status" value="1"/>
</dbReference>
<keyword evidence="12" id="KW-0997">Cell inner membrane</keyword>
<evidence type="ECO:0000313" key="14">
    <source>
        <dbReference type="EMBL" id="SEQ73571.1"/>
    </source>
</evidence>
<sequence length="297" mass="31687">MSEALSLRLSEALTPAKIGKGVLIALVLLWSLGPIYWALNSSLMQPVDLTAVPPHAFPPAPTLKTYSGLLGLQGAADNATGASIWPHFRAATINSLVTAVAGTLGTIVVAALGGYAFARLRFPGRNIVFGLVVATLAVPGYTVIIPLYRLMIKLGLVDTYLGLTLIYMSAFLPLALWLMRSFFLSLPKSLEEAAQIDGASRLYTLFRIVLPLAMPGLIATAIVTFLSVWQQFSVPLVFSPTYATKPLTVMIPELASRHDLNFGLINAAGILAILPPFVVVVFLNRFLVQGLTAGAGK</sequence>
<evidence type="ECO:0000256" key="8">
    <source>
        <dbReference type="ARBA" id="ARBA00022989"/>
    </source>
</evidence>
<evidence type="ECO:0000256" key="6">
    <source>
        <dbReference type="ARBA" id="ARBA00022475"/>
    </source>
</evidence>
<evidence type="ECO:0000313" key="15">
    <source>
        <dbReference type="Proteomes" id="UP000199647"/>
    </source>
</evidence>
<evidence type="ECO:0000259" key="13">
    <source>
        <dbReference type="PROSITE" id="PS50928"/>
    </source>
</evidence>
<keyword evidence="15" id="KW-1185">Reference proteome</keyword>
<feature type="transmembrane region" description="Helical" evidence="11">
    <location>
        <begin position="262"/>
        <end position="283"/>
    </location>
</feature>
<comment type="similarity">
    <text evidence="2 11">Belongs to the binding-protein-dependent transport system permease family.</text>
</comment>
<feature type="transmembrane region" description="Helical" evidence="11">
    <location>
        <begin position="208"/>
        <end position="229"/>
    </location>
</feature>
<dbReference type="PANTHER" id="PTHR43744">
    <property type="entry name" value="ABC TRANSPORTER PERMEASE PROTEIN MG189-RELATED-RELATED"/>
    <property type="match status" value="1"/>
</dbReference>
<accession>A0A1H9IFR6</accession>
<dbReference type="Gene3D" id="1.10.3720.10">
    <property type="entry name" value="MetI-like"/>
    <property type="match status" value="1"/>
</dbReference>
<evidence type="ECO:0000256" key="7">
    <source>
        <dbReference type="ARBA" id="ARBA00022692"/>
    </source>
</evidence>
<dbReference type="Proteomes" id="UP000199647">
    <property type="component" value="Unassembled WGS sequence"/>
</dbReference>
<name>A0A1H9IFR6_9HYPH</name>
<dbReference type="GO" id="GO:0055085">
    <property type="term" value="P:transmembrane transport"/>
    <property type="evidence" value="ECO:0007669"/>
    <property type="project" value="InterPro"/>
</dbReference>
<evidence type="ECO:0000256" key="4">
    <source>
        <dbReference type="ARBA" id="ARBA00020515"/>
    </source>
</evidence>
<organism evidence="14 15">
    <name type="scientific">Faunimonas pinastri</name>
    <dbReference type="NCBI Taxonomy" id="1855383"/>
    <lineage>
        <taxon>Bacteria</taxon>
        <taxon>Pseudomonadati</taxon>
        <taxon>Pseudomonadota</taxon>
        <taxon>Alphaproteobacteria</taxon>
        <taxon>Hyphomicrobiales</taxon>
        <taxon>Afifellaceae</taxon>
        <taxon>Faunimonas</taxon>
    </lineage>
</organism>
<evidence type="ECO:0000256" key="5">
    <source>
        <dbReference type="ARBA" id="ARBA00022448"/>
    </source>
</evidence>
<dbReference type="Pfam" id="PF00528">
    <property type="entry name" value="BPD_transp_1"/>
    <property type="match status" value="1"/>
</dbReference>
<evidence type="ECO:0000256" key="3">
    <source>
        <dbReference type="ARBA" id="ARBA00011557"/>
    </source>
</evidence>
<evidence type="ECO:0000256" key="9">
    <source>
        <dbReference type="ARBA" id="ARBA00023136"/>
    </source>
</evidence>
<evidence type="ECO:0000256" key="11">
    <source>
        <dbReference type="RuleBase" id="RU363032"/>
    </source>
</evidence>
<gene>
    <name evidence="12" type="primary">ugpE</name>
    <name evidence="14" type="ORF">SAMN05216548_10796</name>
</gene>
<dbReference type="AlphaFoldDB" id="A0A1H9IFR6"/>
<keyword evidence="8 11" id="KW-1133">Transmembrane helix</keyword>
<evidence type="ECO:0000256" key="10">
    <source>
        <dbReference type="ARBA" id="ARBA00037054"/>
    </source>
</evidence>
<dbReference type="SUPFAM" id="SSF161098">
    <property type="entry name" value="MetI-like"/>
    <property type="match status" value="1"/>
</dbReference>
<keyword evidence="5 11" id="KW-0813">Transport</keyword>
<feature type="transmembrane region" description="Helical" evidence="11">
    <location>
        <begin position="160"/>
        <end position="179"/>
    </location>
</feature>
<dbReference type="CDD" id="cd06261">
    <property type="entry name" value="TM_PBP2"/>
    <property type="match status" value="1"/>
</dbReference>